<sequence length="100" mass="10495">MSLSTSTVEFDSLEGSLSVSASLYYSAIAAGLSLTDSSYQSSETQTDPSVSVSESASISTSEVQYDSYDPSLSETIRTSLEAVIDSLSLTDDLSSLTVEL</sequence>
<accession>A0A6L8MZI8</accession>
<reference evidence="2 3" key="1">
    <citation type="submission" date="2019-11" db="EMBL/GenBank/DDBJ databases">
        <title>Divergent Streptococcus suis from cattle.</title>
        <authorList>
            <person name="Williamson C."/>
        </authorList>
    </citation>
    <scope>NUCLEOTIDE SEQUENCE [LARGE SCALE GENOMIC DNA]</scope>
    <source>
        <strain evidence="2 3">10-36905</strain>
    </source>
</reference>
<feature type="compositionally biased region" description="Low complexity" evidence="1">
    <location>
        <begin position="49"/>
        <end position="63"/>
    </location>
</feature>
<dbReference type="EMBL" id="WNXH01000020">
    <property type="protein sequence ID" value="MYN70524.1"/>
    <property type="molecule type" value="Genomic_DNA"/>
</dbReference>
<protein>
    <submittedName>
        <fullName evidence="2">Uncharacterized protein</fullName>
    </submittedName>
</protein>
<dbReference type="RefSeq" id="WP_160864578.1">
    <property type="nucleotide sequence ID" value="NZ_WNXH01000020.1"/>
</dbReference>
<evidence type="ECO:0000313" key="3">
    <source>
        <dbReference type="Proteomes" id="UP000483765"/>
    </source>
</evidence>
<feature type="region of interest" description="Disordered" evidence="1">
    <location>
        <begin position="38"/>
        <end position="64"/>
    </location>
</feature>
<gene>
    <name evidence="2" type="ORF">GLP18_09950</name>
</gene>
<evidence type="ECO:0000256" key="1">
    <source>
        <dbReference type="SAM" id="MobiDB-lite"/>
    </source>
</evidence>
<proteinExistence type="predicted"/>
<organism evidence="2 3">
    <name type="scientific">Streptococcus suis</name>
    <dbReference type="NCBI Taxonomy" id="1307"/>
    <lineage>
        <taxon>Bacteria</taxon>
        <taxon>Bacillati</taxon>
        <taxon>Bacillota</taxon>
        <taxon>Bacilli</taxon>
        <taxon>Lactobacillales</taxon>
        <taxon>Streptococcaceae</taxon>
        <taxon>Streptococcus</taxon>
    </lineage>
</organism>
<comment type="caution">
    <text evidence="2">The sequence shown here is derived from an EMBL/GenBank/DDBJ whole genome shotgun (WGS) entry which is preliminary data.</text>
</comment>
<dbReference type="Proteomes" id="UP000483765">
    <property type="component" value="Unassembled WGS sequence"/>
</dbReference>
<dbReference type="AlphaFoldDB" id="A0A6L8MZI8"/>
<feature type="compositionally biased region" description="Polar residues" evidence="1">
    <location>
        <begin position="38"/>
        <end position="48"/>
    </location>
</feature>
<name>A0A6L8MZI8_STRSU</name>
<evidence type="ECO:0000313" key="2">
    <source>
        <dbReference type="EMBL" id="MYN70524.1"/>
    </source>
</evidence>